<dbReference type="KEGG" id="seri:SERIO_v1c09060"/>
<evidence type="ECO:0000256" key="2">
    <source>
        <dbReference type="ARBA" id="ARBA00022741"/>
    </source>
</evidence>
<dbReference type="CDD" id="cd03230">
    <property type="entry name" value="ABC_DR_subfamily_A"/>
    <property type="match status" value="1"/>
</dbReference>
<gene>
    <name evidence="5" type="ORF">SERIO_v1c09060</name>
</gene>
<dbReference type="InterPro" id="IPR051782">
    <property type="entry name" value="ABC_Transporter_VariousFunc"/>
</dbReference>
<keyword evidence="1" id="KW-0813">Transport</keyword>
<dbReference type="PANTHER" id="PTHR42939:SF1">
    <property type="entry name" value="ABC TRANSPORTER ATP-BINDING PROTEIN ALBC-RELATED"/>
    <property type="match status" value="1"/>
</dbReference>
<dbReference type="GO" id="GO:0005524">
    <property type="term" value="F:ATP binding"/>
    <property type="evidence" value="ECO:0007669"/>
    <property type="project" value="UniProtKB-KW"/>
</dbReference>
<dbReference type="EMBL" id="CP011856">
    <property type="protein sequence ID" value="AKM54466.1"/>
    <property type="molecule type" value="Genomic_DNA"/>
</dbReference>
<dbReference type="InterPro" id="IPR027417">
    <property type="entry name" value="P-loop_NTPase"/>
</dbReference>
<dbReference type="PATRIC" id="fig|743698.3.peg.913"/>
<evidence type="ECO:0000259" key="4">
    <source>
        <dbReference type="PROSITE" id="PS50893"/>
    </source>
</evidence>
<evidence type="ECO:0000256" key="1">
    <source>
        <dbReference type="ARBA" id="ARBA00022448"/>
    </source>
</evidence>
<keyword evidence="6" id="KW-1185">Reference proteome</keyword>
<dbReference type="SUPFAM" id="SSF52540">
    <property type="entry name" value="P-loop containing nucleoside triphosphate hydrolases"/>
    <property type="match status" value="1"/>
</dbReference>
<dbReference type="AlphaFoldDB" id="A0A0H3XKL3"/>
<dbReference type="InterPro" id="IPR017871">
    <property type="entry name" value="ABC_transporter-like_CS"/>
</dbReference>
<evidence type="ECO:0000313" key="5">
    <source>
        <dbReference type="EMBL" id="AKM54466.1"/>
    </source>
</evidence>
<protein>
    <submittedName>
        <fullName evidence="5">ABC transporter ATP-binding protein</fullName>
    </submittedName>
</protein>
<keyword evidence="2" id="KW-0547">Nucleotide-binding</keyword>
<dbReference type="PANTHER" id="PTHR42939">
    <property type="entry name" value="ABC TRANSPORTER ATP-BINDING PROTEIN ALBC-RELATED"/>
    <property type="match status" value="1"/>
</dbReference>
<dbReference type="STRING" id="315358.SERIO_v1c09060"/>
<evidence type="ECO:0000256" key="3">
    <source>
        <dbReference type="ARBA" id="ARBA00022840"/>
    </source>
</evidence>
<accession>A0A0H3XKL3</accession>
<dbReference type="Proteomes" id="UP000035661">
    <property type="component" value="Chromosome"/>
</dbReference>
<evidence type="ECO:0000313" key="6">
    <source>
        <dbReference type="Proteomes" id="UP000035661"/>
    </source>
</evidence>
<dbReference type="SMART" id="SM00382">
    <property type="entry name" value="AAA"/>
    <property type="match status" value="1"/>
</dbReference>
<feature type="domain" description="ABC transporter" evidence="4">
    <location>
        <begin position="8"/>
        <end position="238"/>
    </location>
</feature>
<reference evidence="5 6" key="1">
    <citation type="journal article" date="2015" name="Genome Biol. Evol.">
        <title>Found and Lost: The Fates of Horizontally Acquired Genes in Arthropod-Symbiotic Spiroplasma.</title>
        <authorList>
            <person name="Lo W.S."/>
            <person name="Gasparich G.E."/>
            <person name="Kuo C.H."/>
        </authorList>
    </citation>
    <scope>NUCLEOTIDE SEQUENCE [LARGE SCALE GENOMIC DNA]</scope>
    <source>
        <strain evidence="6">TDA-040725-5</strain>
    </source>
</reference>
<organism evidence="5 6">
    <name type="scientific">Spiroplasma eriocheiris</name>
    <dbReference type="NCBI Taxonomy" id="315358"/>
    <lineage>
        <taxon>Bacteria</taxon>
        <taxon>Bacillati</taxon>
        <taxon>Mycoplasmatota</taxon>
        <taxon>Mollicutes</taxon>
        <taxon>Entomoplasmatales</taxon>
        <taxon>Spiroplasmataceae</taxon>
        <taxon>Spiroplasma</taxon>
    </lineage>
</organism>
<dbReference type="Pfam" id="PF00005">
    <property type="entry name" value="ABC_tran"/>
    <property type="match status" value="1"/>
</dbReference>
<sequence>MPNKLMLIPTIQVTNFQKKFKKNIVGPFNFIVHSGKMHAILGASGSGKTVLIKSLIGGLKGFKGNITINGYKNNAIKIKKRIGYVPEFLTFPEKISAYNFLKYLGRTNGLRGSYLKNRIKTLMMSLDLWEFRDRDVNSFSSGMKKRIMIIQGIIHDPDIIILDEPESGLDIDNRKKIIQYLKRLTLQGKTVFFSSHLLDEIKNYIDEFTMIMMGKQYYTGSIKKFNLQNTYALTSNNQLAIQKYFQYYRIPSWYEAENRQLNFVIRSPLDLYYITQYALQYQIKIYKIKEVEFSFNFLFKKLNIKFDYHS</sequence>
<dbReference type="InterPro" id="IPR003439">
    <property type="entry name" value="ABC_transporter-like_ATP-bd"/>
</dbReference>
<dbReference type="PROSITE" id="PS50893">
    <property type="entry name" value="ABC_TRANSPORTER_2"/>
    <property type="match status" value="1"/>
</dbReference>
<dbReference type="PROSITE" id="PS00211">
    <property type="entry name" value="ABC_TRANSPORTER_1"/>
    <property type="match status" value="1"/>
</dbReference>
<dbReference type="InterPro" id="IPR003593">
    <property type="entry name" value="AAA+_ATPase"/>
</dbReference>
<dbReference type="GO" id="GO:0016887">
    <property type="term" value="F:ATP hydrolysis activity"/>
    <property type="evidence" value="ECO:0007669"/>
    <property type="project" value="InterPro"/>
</dbReference>
<reference evidence="6" key="2">
    <citation type="submission" date="2015-06" db="EMBL/GenBank/DDBJ databases">
        <title>Complete genome sequence of Spiroplasma eriocheiris TDA-040725-5 (DSM 21848).</title>
        <authorList>
            <person name="Lo W.-S."/>
            <person name="Kuo C.-H."/>
        </authorList>
    </citation>
    <scope>NUCLEOTIDE SEQUENCE [LARGE SCALE GENOMIC DNA]</scope>
    <source>
        <strain evidence="6">TDA-040725-5</strain>
    </source>
</reference>
<keyword evidence="3 5" id="KW-0067">ATP-binding</keyword>
<dbReference type="RefSeq" id="WP_047791664.1">
    <property type="nucleotide sequence ID" value="NZ_CP011856.1"/>
</dbReference>
<dbReference type="Gene3D" id="3.40.50.300">
    <property type="entry name" value="P-loop containing nucleotide triphosphate hydrolases"/>
    <property type="match status" value="1"/>
</dbReference>
<proteinExistence type="predicted"/>
<name>A0A0H3XKL3_9MOLU</name>